<proteinExistence type="predicted"/>
<evidence type="ECO:0000313" key="2">
    <source>
        <dbReference type="Proteomes" id="UP000320179"/>
    </source>
</evidence>
<protein>
    <recommendedName>
        <fullName evidence="3">Lipoprotein</fullName>
    </recommendedName>
</protein>
<evidence type="ECO:0000313" key="1">
    <source>
        <dbReference type="EMBL" id="QDE67672.1"/>
    </source>
</evidence>
<dbReference type="AlphaFoldDB" id="A0AAE6KRV7"/>
<dbReference type="Proteomes" id="UP000320179">
    <property type="component" value="Chromosome"/>
</dbReference>
<dbReference type="PROSITE" id="PS51257">
    <property type="entry name" value="PROKAR_LIPOPROTEIN"/>
    <property type="match status" value="1"/>
</dbReference>
<dbReference type="EMBL" id="CP017174">
    <property type="protein sequence ID" value="QDE67672.1"/>
    <property type="molecule type" value="Genomic_DNA"/>
</dbReference>
<evidence type="ECO:0008006" key="3">
    <source>
        <dbReference type="Google" id="ProtNLM"/>
    </source>
</evidence>
<name>A0AAE6KRV7_MYXXA</name>
<gene>
    <name evidence="1" type="ORF">BHS09_12135</name>
</gene>
<accession>A0AAE6KRV7</accession>
<organism evidence="1 2">
    <name type="scientific">Myxococcus xanthus</name>
    <dbReference type="NCBI Taxonomy" id="34"/>
    <lineage>
        <taxon>Bacteria</taxon>
        <taxon>Pseudomonadati</taxon>
        <taxon>Myxococcota</taxon>
        <taxon>Myxococcia</taxon>
        <taxon>Myxococcales</taxon>
        <taxon>Cystobacterineae</taxon>
        <taxon>Myxococcaceae</taxon>
        <taxon>Myxococcus</taxon>
    </lineage>
</organism>
<reference evidence="1 2" key="1">
    <citation type="journal article" date="2019" name="Science">
        <title>Social genes are selection hotspots in kin groups of a soil microbe.</title>
        <authorList>
            <person name="Wielgoss S."/>
            <person name="Wolfensberger R."/>
            <person name="Sun L."/>
            <person name="Fiegna F."/>
            <person name="Velicer G.J."/>
        </authorList>
    </citation>
    <scope>NUCLEOTIDE SEQUENCE [LARGE SCALE GENOMIC DNA]</scope>
    <source>
        <strain evidence="1 2">MC3.5.9c15</strain>
    </source>
</reference>
<sequence length="89" mass="9678">MIRRIGRMALVAGLLTGCGGVEQEDAELSLDTQEEALAGCALQFWYEFYQDSGHTQLVGQSGCTCGGPRVNWGNKSDYRVVRIAPQPCP</sequence>
<dbReference type="Pfam" id="PF19806">
    <property type="entry name" value="DUF6289"/>
    <property type="match status" value="1"/>
</dbReference>
<dbReference type="InterPro" id="IPR046256">
    <property type="entry name" value="DUF6289"/>
</dbReference>
<dbReference type="RefSeq" id="WP_140797964.1">
    <property type="nucleotide sequence ID" value="NZ_CP017169.1"/>
</dbReference>